<feature type="compositionally biased region" description="Basic and acidic residues" evidence="1">
    <location>
        <begin position="525"/>
        <end position="585"/>
    </location>
</feature>
<keyword evidence="2" id="KW-0732">Signal</keyword>
<evidence type="ECO:0000313" key="3">
    <source>
        <dbReference type="EMBL" id="KAJ1612887.1"/>
    </source>
</evidence>
<comment type="caution">
    <text evidence="3">The sequence shown here is derived from an EMBL/GenBank/DDBJ whole genome shotgun (WGS) entry which is preliminary data.</text>
</comment>
<feature type="compositionally biased region" description="Basic residues" evidence="1">
    <location>
        <begin position="497"/>
        <end position="507"/>
    </location>
</feature>
<keyword evidence="4" id="KW-1185">Reference proteome</keyword>
<dbReference type="EMBL" id="JAPCXB010000040">
    <property type="protein sequence ID" value="KAJ1612887.1"/>
    <property type="molecule type" value="Genomic_DNA"/>
</dbReference>
<evidence type="ECO:0000256" key="1">
    <source>
        <dbReference type="SAM" id="MobiDB-lite"/>
    </source>
</evidence>
<reference evidence="3" key="1">
    <citation type="submission" date="2022-10" db="EMBL/GenBank/DDBJ databases">
        <title>Adaptive evolution leads to modifications in subtelomeric GC content in a zoonotic Cryptosporidium species.</title>
        <authorList>
            <person name="Li J."/>
            <person name="Feng Y."/>
            <person name="Xiao L."/>
        </authorList>
    </citation>
    <scope>NUCLEOTIDE SEQUENCE</scope>
    <source>
        <strain evidence="3">25894</strain>
    </source>
</reference>
<sequence>MRLSNIGLLLVLLIYCLISVTWANEGKKPYLEFDEKAKSLVTQRLERVKYEVLTILSPQNEFEVRCIAEKLLLLLYRYILMFIKMVSAFNNDVCSAMYSQYTESANLLESITLCFSSCILIPFSKAKELSDFVNRNAKVSVLNDLETAARNGPEDLFKMLMDRYPQVNDGSLFATTCLVYMVDLIEDRQIRKQMNVGVSVVFVLFRYLEDAVRAVEKMDEQALHDFVESKKDVVQMYDNRLSGGDREIGDMQTMLDLRAKRLKIIQSVGERAQASRRPEEGSKSGIPDVELFTIEVMALLSVQALLFVTKNLYAFFELVLQMIKDSTELEIRLRKMIQLKGLELNLDEAECARIRADLYNRMDMDNLRRSDAMYHAGSTRVTHQDLQNVFQKQYAILSKILKQLEKKYNKHGSDPYVASLLQDLIVILKAVLASFKKLLAGIGSSLFKLTVEYDKDEKEETEPQVKGKKKKRQPRQIDQPRSVESEVSSEVDSAEKKKGKGKMRRRFEHLLSSQATLGAQSSDMDSTKDEPREPEPQTDAGRPESPEEPKRTEPPKPSRKEMRLKKLLDDEARSNVKQKIKDTIQEQKSSMESIKKRKQQERKGKQEERREKERREREEERERERQRERERVARIEQANFMYTLLNSVESIEGFLGFRVLGFRVLGF</sequence>
<organism evidence="3 4">
    <name type="scientific">Cryptosporidium canis</name>
    <dbReference type="NCBI Taxonomy" id="195482"/>
    <lineage>
        <taxon>Eukaryota</taxon>
        <taxon>Sar</taxon>
        <taxon>Alveolata</taxon>
        <taxon>Apicomplexa</taxon>
        <taxon>Conoidasida</taxon>
        <taxon>Coccidia</taxon>
        <taxon>Eucoccidiorida</taxon>
        <taxon>Eimeriorina</taxon>
        <taxon>Cryptosporidiidae</taxon>
        <taxon>Cryptosporidium</taxon>
    </lineage>
</organism>
<feature type="compositionally biased region" description="Basic and acidic residues" evidence="1">
    <location>
        <begin position="455"/>
        <end position="465"/>
    </location>
</feature>
<feature type="region of interest" description="Disordered" evidence="1">
    <location>
        <begin position="455"/>
        <end position="629"/>
    </location>
</feature>
<name>A0ABQ8P9F6_9CRYT</name>
<accession>A0ABQ8P9F6</accession>
<feature type="signal peptide" evidence="2">
    <location>
        <begin position="1"/>
        <end position="23"/>
    </location>
</feature>
<evidence type="ECO:0000256" key="2">
    <source>
        <dbReference type="SAM" id="SignalP"/>
    </source>
</evidence>
<gene>
    <name evidence="3" type="ORF">OJ252_1090</name>
</gene>
<feature type="chain" id="PRO_5046418732" evidence="2">
    <location>
        <begin position="24"/>
        <end position="667"/>
    </location>
</feature>
<evidence type="ECO:0000313" key="4">
    <source>
        <dbReference type="Proteomes" id="UP001071777"/>
    </source>
</evidence>
<dbReference type="Proteomes" id="UP001071777">
    <property type="component" value="Unassembled WGS sequence"/>
</dbReference>
<protein>
    <submittedName>
        <fullName evidence="3">Secreted signal peptide-containing protein</fullName>
    </submittedName>
</protein>
<proteinExistence type="predicted"/>
<feature type="compositionally biased region" description="Basic and acidic residues" evidence="1">
    <location>
        <begin position="601"/>
        <end position="629"/>
    </location>
</feature>
<feature type="compositionally biased region" description="Polar residues" evidence="1">
    <location>
        <begin position="511"/>
        <end position="524"/>
    </location>
</feature>